<dbReference type="InterPro" id="IPR020946">
    <property type="entry name" value="Flavin_mOase-like"/>
</dbReference>
<comment type="caution">
    <text evidence="4">The sequence shown here is derived from an EMBL/GenBank/DDBJ whole genome shotgun (WGS) entry which is preliminary data.</text>
</comment>
<evidence type="ECO:0000313" key="4">
    <source>
        <dbReference type="EMBL" id="THG94933.1"/>
    </source>
</evidence>
<protein>
    <recommendedName>
        <fullName evidence="6">FAD/NAD(P)-binding domain-containing protein</fullName>
    </recommendedName>
</protein>
<dbReference type="InterPro" id="IPR036188">
    <property type="entry name" value="FAD/NAD-bd_sf"/>
</dbReference>
<dbReference type="GO" id="GO:0050661">
    <property type="term" value="F:NADP binding"/>
    <property type="evidence" value="ECO:0007669"/>
    <property type="project" value="InterPro"/>
</dbReference>
<keyword evidence="3" id="KW-0560">Oxidoreductase</keyword>
<dbReference type="GO" id="GO:0050660">
    <property type="term" value="F:flavin adenine dinucleotide binding"/>
    <property type="evidence" value="ECO:0007669"/>
    <property type="project" value="InterPro"/>
</dbReference>
<sequence>MGNPVEWKGHVVYTNLEELKGFPERTGAHRDPVPNHGMWPEKRRRETAFEDREPAVVVIGGGQSGLEVSARLKLLGVPTLIVEKQPRIGNQWRGRYEALCLHDPVWYDHMPYIPFPPSWPMWTPAPKLADWLESYAKFLELDIWLSATVDKIERLSESGSKGWRVTITRADGTTRRVTPRHIVFAHGFGGGVPNMPAIPGMDEFGGKIIHSSQHKSARDHVGKKVVVVGACTSGKSYFYLYFTRKKFTLAFLRTRPRSRPLPAWSSSTYIMSTKNGMPRLFKGFFWEGAPPTEVADRIWASYPNNVLRLMHQRVTRDIAEDDKELLAALKKRGFRVDFGTDGSGFLMKAYERGGGYYLDVGASKLIADGKIKLKNDSGISRFSKDAIGKRRVLFYNILVAQLAGEDVAAQVNTVWGLNEEGEVNTAWRWSGVPGLYFMMGNLAMCRYHSKHLALWAQTEYNINVQLLIPE</sequence>
<dbReference type="PANTHER" id="PTHR43539:SF68">
    <property type="entry name" value="FLAVIN-BINDING MONOOXYGENASE-LIKE PROTEIN (AFU_ORTHOLOGUE AFUA_4G09220)"/>
    <property type="match status" value="1"/>
</dbReference>
<evidence type="ECO:0000313" key="5">
    <source>
        <dbReference type="Proteomes" id="UP000308199"/>
    </source>
</evidence>
<keyword evidence="5" id="KW-1185">Reference proteome</keyword>
<name>A0A4S4KAL2_9AGAM</name>
<dbReference type="SUPFAM" id="SSF51905">
    <property type="entry name" value="FAD/NAD(P)-binding domain"/>
    <property type="match status" value="1"/>
</dbReference>
<reference evidence="4 5" key="1">
    <citation type="submission" date="2019-02" db="EMBL/GenBank/DDBJ databases">
        <title>Genome sequencing of the rare red list fungi Phellinidium pouzarii.</title>
        <authorList>
            <person name="Buettner E."/>
            <person name="Kellner H."/>
        </authorList>
    </citation>
    <scope>NUCLEOTIDE SEQUENCE [LARGE SCALE GENOMIC DNA]</scope>
    <source>
        <strain evidence="4 5">DSM 108285</strain>
    </source>
</reference>
<dbReference type="GO" id="GO:0004499">
    <property type="term" value="F:N,N-dimethylaniline monooxygenase activity"/>
    <property type="evidence" value="ECO:0007669"/>
    <property type="project" value="InterPro"/>
</dbReference>
<keyword evidence="1" id="KW-0285">Flavoprotein</keyword>
<dbReference type="EMBL" id="SGPK01001034">
    <property type="protein sequence ID" value="THG94933.1"/>
    <property type="molecule type" value="Genomic_DNA"/>
</dbReference>
<evidence type="ECO:0000256" key="1">
    <source>
        <dbReference type="ARBA" id="ARBA00022630"/>
    </source>
</evidence>
<gene>
    <name evidence="4" type="ORF">EW145_g8052</name>
</gene>
<dbReference type="Proteomes" id="UP000308199">
    <property type="component" value="Unassembled WGS sequence"/>
</dbReference>
<dbReference type="OrthoDB" id="74360at2759"/>
<proteinExistence type="predicted"/>
<dbReference type="Gene3D" id="3.50.50.60">
    <property type="entry name" value="FAD/NAD(P)-binding domain"/>
    <property type="match status" value="1"/>
</dbReference>
<dbReference type="Pfam" id="PF00743">
    <property type="entry name" value="FMO-like"/>
    <property type="match status" value="1"/>
</dbReference>
<dbReference type="PANTHER" id="PTHR43539">
    <property type="entry name" value="FLAVIN-BINDING MONOOXYGENASE-LIKE PROTEIN (AFU_ORTHOLOGUE AFUA_4G09220)"/>
    <property type="match status" value="1"/>
</dbReference>
<keyword evidence="2" id="KW-0274">FAD</keyword>
<evidence type="ECO:0008006" key="6">
    <source>
        <dbReference type="Google" id="ProtNLM"/>
    </source>
</evidence>
<dbReference type="AlphaFoldDB" id="A0A4S4KAL2"/>
<evidence type="ECO:0000256" key="3">
    <source>
        <dbReference type="ARBA" id="ARBA00023002"/>
    </source>
</evidence>
<dbReference type="InterPro" id="IPR050982">
    <property type="entry name" value="Auxin_biosynth/cation_transpt"/>
</dbReference>
<evidence type="ECO:0000256" key="2">
    <source>
        <dbReference type="ARBA" id="ARBA00022827"/>
    </source>
</evidence>
<organism evidence="4 5">
    <name type="scientific">Phellinidium pouzarii</name>
    <dbReference type="NCBI Taxonomy" id="167371"/>
    <lineage>
        <taxon>Eukaryota</taxon>
        <taxon>Fungi</taxon>
        <taxon>Dikarya</taxon>
        <taxon>Basidiomycota</taxon>
        <taxon>Agaricomycotina</taxon>
        <taxon>Agaricomycetes</taxon>
        <taxon>Hymenochaetales</taxon>
        <taxon>Hymenochaetaceae</taxon>
        <taxon>Phellinidium</taxon>
    </lineage>
</organism>
<accession>A0A4S4KAL2</accession>